<sequence length="422" mass="42316">MASVYRRALTTQGATRFVLAAFVGRIPISMLGIGTILYIQHETGSYGVGGTVVAAATLGEALSAARIGRALDRFGQARVLVLCLLGHLVGLVGLLVTVGTGAPRPLWYVFAAVMGGVFPPTGSCSRARWSVCLTDGDLLGAAFSLEAAVDEVIFITGPVLATVLATAVAPAAGLVAAGILLTAGTLALAAQLGTDPGPRPATAGRAPRPRVFRDPALRALLLVLLAIGVSFGATDVTTVAFGRQHGLGAFSGVLLALFALGSATSGLFWGARPAGAAFARRFLIACGFMAFALWLPLAAPNVALLVPLVVITGATVAPSMVGANTVMERLVPPAARTEGFAWLQVALVTGISAGAPAAGATIDRFGARSGWAVAACAGVLVGLAALGGRRALLGAPAADGPARPAGPEAVAVSRSEMSGERA</sequence>
<feature type="domain" description="Major facilitator superfamily (MFS) profile" evidence="7">
    <location>
        <begin position="216"/>
        <end position="422"/>
    </location>
</feature>
<feature type="transmembrane region" description="Helical" evidence="6">
    <location>
        <begin position="167"/>
        <end position="190"/>
    </location>
</feature>
<dbReference type="GO" id="GO:0005886">
    <property type="term" value="C:plasma membrane"/>
    <property type="evidence" value="ECO:0007669"/>
    <property type="project" value="UniProtKB-SubCell"/>
</dbReference>
<comment type="subcellular location">
    <subcellularLocation>
        <location evidence="1">Cell membrane</location>
        <topology evidence="1">Multi-pass membrane protein</topology>
    </subcellularLocation>
</comment>
<dbReference type="AlphaFoldDB" id="E3JAD7"/>
<keyword evidence="3 6" id="KW-1133">Transmembrane helix</keyword>
<keyword evidence="9" id="KW-1185">Reference proteome</keyword>
<dbReference type="Pfam" id="PF07690">
    <property type="entry name" value="MFS_1"/>
    <property type="match status" value="1"/>
</dbReference>
<feature type="transmembrane region" description="Helical" evidence="6">
    <location>
        <begin position="219"/>
        <end position="241"/>
    </location>
</feature>
<feature type="transmembrane region" description="Helical" evidence="6">
    <location>
        <begin position="339"/>
        <end position="362"/>
    </location>
</feature>
<dbReference type="InterPro" id="IPR020846">
    <property type="entry name" value="MFS_dom"/>
</dbReference>
<evidence type="ECO:0000256" key="2">
    <source>
        <dbReference type="ARBA" id="ARBA00022692"/>
    </source>
</evidence>
<organism evidence="8 9">
    <name type="scientific">Pseudofrankia inefficax (strain DSM 45817 / CECT 9037 / DDB 130130 / EuI1c)</name>
    <name type="common">Frankia inefficax</name>
    <dbReference type="NCBI Taxonomy" id="298654"/>
    <lineage>
        <taxon>Bacteria</taxon>
        <taxon>Bacillati</taxon>
        <taxon>Actinomycetota</taxon>
        <taxon>Actinomycetes</taxon>
        <taxon>Frankiales</taxon>
        <taxon>Frankiaceae</taxon>
        <taxon>Pseudofrankia</taxon>
    </lineage>
</organism>
<dbReference type="PANTHER" id="PTHR23542:SF1">
    <property type="entry name" value="MAJOR FACILITATOR SUPERFAMILY (MFS) PROFILE DOMAIN-CONTAINING PROTEIN"/>
    <property type="match status" value="1"/>
</dbReference>
<accession>E3JAD7</accession>
<feature type="transmembrane region" description="Helical" evidence="6">
    <location>
        <begin position="305"/>
        <end position="327"/>
    </location>
</feature>
<dbReference type="eggNOG" id="COG2814">
    <property type="taxonomic scope" value="Bacteria"/>
</dbReference>
<evidence type="ECO:0000256" key="1">
    <source>
        <dbReference type="ARBA" id="ARBA00004651"/>
    </source>
</evidence>
<dbReference type="KEGG" id="fri:FraEuI1c_2963"/>
<dbReference type="EMBL" id="CP002299">
    <property type="protein sequence ID" value="ADP80988.1"/>
    <property type="molecule type" value="Genomic_DNA"/>
</dbReference>
<feature type="transmembrane region" description="Helical" evidence="6">
    <location>
        <begin position="247"/>
        <end position="270"/>
    </location>
</feature>
<feature type="transmembrane region" description="Helical" evidence="6">
    <location>
        <begin position="368"/>
        <end position="386"/>
    </location>
</feature>
<evidence type="ECO:0000256" key="5">
    <source>
        <dbReference type="SAM" id="MobiDB-lite"/>
    </source>
</evidence>
<evidence type="ECO:0000313" key="8">
    <source>
        <dbReference type="EMBL" id="ADP80988.1"/>
    </source>
</evidence>
<dbReference type="OrthoDB" id="9180256at2"/>
<dbReference type="InParanoid" id="E3JAD7"/>
<feature type="transmembrane region" description="Helical" evidence="6">
    <location>
        <begin position="45"/>
        <end position="67"/>
    </location>
</feature>
<dbReference type="RefSeq" id="WP_013424106.1">
    <property type="nucleotide sequence ID" value="NC_014666.1"/>
</dbReference>
<dbReference type="Proteomes" id="UP000002484">
    <property type="component" value="Chromosome"/>
</dbReference>
<feature type="transmembrane region" description="Helical" evidence="6">
    <location>
        <begin position="79"/>
        <end position="100"/>
    </location>
</feature>
<dbReference type="HOGENOM" id="CLU_033532_0_1_11"/>
<keyword evidence="2 6" id="KW-0812">Transmembrane</keyword>
<dbReference type="InterPro" id="IPR036259">
    <property type="entry name" value="MFS_trans_sf"/>
</dbReference>
<dbReference type="SUPFAM" id="SSF103473">
    <property type="entry name" value="MFS general substrate transporter"/>
    <property type="match status" value="1"/>
</dbReference>
<dbReference type="Gene3D" id="1.20.1250.20">
    <property type="entry name" value="MFS general substrate transporter like domains"/>
    <property type="match status" value="1"/>
</dbReference>
<feature type="compositionally biased region" description="Low complexity" evidence="5">
    <location>
        <begin position="397"/>
        <end position="406"/>
    </location>
</feature>
<dbReference type="InterPro" id="IPR011701">
    <property type="entry name" value="MFS"/>
</dbReference>
<dbReference type="PROSITE" id="PS50850">
    <property type="entry name" value="MFS"/>
    <property type="match status" value="1"/>
</dbReference>
<evidence type="ECO:0000256" key="6">
    <source>
        <dbReference type="SAM" id="Phobius"/>
    </source>
</evidence>
<evidence type="ECO:0000256" key="4">
    <source>
        <dbReference type="ARBA" id="ARBA00023136"/>
    </source>
</evidence>
<dbReference type="GO" id="GO:0022857">
    <property type="term" value="F:transmembrane transporter activity"/>
    <property type="evidence" value="ECO:0007669"/>
    <property type="project" value="InterPro"/>
</dbReference>
<evidence type="ECO:0000313" key="9">
    <source>
        <dbReference type="Proteomes" id="UP000002484"/>
    </source>
</evidence>
<keyword evidence="4 6" id="KW-0472">Membrane</keyword>
<name>E3JAD7_PSEI1</name>
<evidence type="ECO:0000259" key="7">
    <source>
        <dbReference type="PROSITE" id="PS50850"/>
    </source>
</evidence>
<proteinExistence type="predicted"/>
<gene>
    <name evidence="8" type="ordered locus">FraEuI1c_2963</name>
</gene>
<protein>
    <submittedName>
        <fullName evidence="8">Major facilitator superfamily MFS_1</fullName>
    </submittedName>
</protein>
<feature type="transmembrane region" description="Helical" evidence="6">
    <location>
        <begin position="282"/>
        <end position="299"/>
    </location>
</feature>
<feature type="transmembrane region" description="Helical" evidence="6">
    <location>
        <begin position="17"/>
        <end position="39"/>
    </location>
</feature>
<dbReference type="PANTHER" id="PTHR23542">
    <property type="match status" value="1"/>
</dbReference>
<feature type="region of interest" description="Disordered" evidence="5">
    <location>
        <begin position="397"/>
        <end position="422"/>
    </location>
</feature>
<reference evidence="8 9" key="1">
    <citation type="submission" date="2010-10" db="EMBL/GenBank/DDBJ databases">
        <title>Complete sequence of Frankia sp. EuI1c.</title>
        <authorList>
            <consortium name="US DOE Joint Genome Institute"/>
            <person name="Lucas S."/>
            <person name="Copeland A."/>
            <person name="Lapidus A."/>
            <person name="Cheng J.-F."/>
            <person name="Bruce D."/>
            <person name="Goodwin L."/>
            <person name="Pitluck S."/>
            <person name="Chertkov O."/>
            <person name="Detter J.C."/>
            <person name="Han C."/>
            <person name="Tapia R."/>
            <person name="Land M."/>
            <person name="Hauser L."/>
            <person name="Jeffries C."/>
            <person name="Kyrpides N."/>
            <person name="Ivanova N."/>
            <person name="Mikhailova N."/>
            <person name="Beauchemin N."/>
            <person name="Sen A."/>
            <person name="Sur S.A."/>
            <person name="Gtari M."/>
            <person name="Wall L."/>
            <person name="Tisa L."/>
            <person name="Woyke T."/>
        </authorList>
    </citation>
    <scope>NUCLEOTIDE SEQUENCE [LARGE SCALE GENOMIC DNA]</scope>
    <source>
        <strain evidence="9">DSM 45817 / CECT 9037 / EuI1c</strain>
    </source>
</reference>
<dbReference type="STRING" id="298654.FraEuI1c_2963"/>
<evidence type="ECO:0000256" key="3">
    <source>
        <dbReference type="ARBA" id="ARBA00022989"/>
    </source>
</evidence>